<dbReference type="Gene3D" id="2.160.20.120">
    <property type="match status" value="1"/>
</dbReference>
<feature type="compositionally biased region" description="Basic and acidic residues" evidence="1">
    <location>
        <begin position="297"/>
        <end position="310"/>
    </location>
</feature>
<evidence type="ECO:0000313" key="5">
    <source>
        <dbReference type="EMBL" id="HBQ47976.1"/>
    </source>
</evidence>
<evidence type="ECO:0000313" key="7">
    <source>
        <dbReference type="Proteomes" id="UP000263957"/>
    </source>
</evidence>
<feature type="domain" description="Putative auto-transporter adhesin head GIN" evidence="3">
    <location>
        <begin position="33"/>
        <end position="211"/>
    </location>
</feature>
<gene>
    <name evidence="4" type="ORF">DCG65_01920</name>
    <name evidence="5" type="ORF">DD728_03665</name>
</gene>
<name>A0A356W537_9PROT</name>
<evidence type="ECO:0000313" key="4">
    <source>
        <dbReference type="EMBL" id="HAE93288.1"/>
    </source>
</evidence>
<evidence type="ECO:0000259" key="3">
    <source>
        <dbReference type="Pfam" id="PF10988"/>
    </source>
</evidence>
<feature type="chain" id="PRO_5033352078" description="Putative auto-transporter adhesin head GIN domain-containing protein" evidence="2">
    <location>
        <begin position="25"/>
        <end position="310"/>
    </location>
</feature>
<dbReference type="Pfam" id="PF10988">
    <property type="entry name" value="DUF2807"/>
    <property type="match status" value="1"/>
</dbReference>
<keyword evidence="2" id="KW-0732">Signal</keyword>
<evidence type="ECO:0000313" key="6">
    <source>
        <dbReference type="Proteomes" id="UP000259173"/>
    </source>
</evidence>
<feature type="signal peptide" evidence="2">
    <location>
        <begin position="1"/>
        <end position="24"/>
    </location>
</feature>
<dbReference type="InterPro" id="IPR021255">
    <property type="entry name" value="DUF2807"/>
</dbReference>
<dbReference type="Proteomes" id="UP000263957">
    <property type="component" value="Unassembled WGS sequence"/>
</dbReference>
<dbReference type="Proteomes" id="UP000259173">
    <property type="component" value="Unassembled WGS sequence"/>
</dbReference>
<organism evidence="5 7">
    <name type="scientific">Hyphomonas atlantica</name>
    <dbReference type="NCBI Taxonomy" id="1280948"/>
    <lineage>
        <taxon>Bacteria</taxon>
        <taxon>Pseudomonadati</taxon>
        <taxon>Pseudomonadota</taxon>
        <taxon>Alphaproteobacteria</taxon>
        <taxon>Hyphomonadales</taxon>
        <taxon>Hyphomonadaceae</taxon>
        <taxon>Hyphomonas</taxon>
    </lineage>
</organism>
<accession>A0A356W537</accession>
<feature type="region of interest" description="Disordered" evidence="1">
    <location>
        <begin position="281"/>
        <end position="310"/>
    </location>
</feature>
<reference evidence="6 7" key="1">
    <citation type="journal article" date="2018" name="Nat. Biotechnol.">
        <title>A standardized bacterial taxonomy based on genome phylogeny substantially revises the tree of life.</title>
        <authorList>
            <person name="Parks D.H."/>
            <person name="Chuvochina M."/>
            <person name="Waite D.W."/>
            <person name="Rinke C."/>
            <person name="Skarshewski A."/>
            <person name="Chaumeil P.A."/>
            <person name="Hugenholtz P."/>
        </authorList>
    </citation>
    <scope>NUCLEOTIDE SEQUENCE [LARGE SCALE GENOMIC DNA]</scope>
    <source>
        <strain evidence="5">UBA10378</strain>
        <strain evidence="4">UBA8557</strain>
    </source>
</reference>
<dbReference type="AlphaFoldDB" id="A0A356W537"/>
<dbReference type="EMBL" id="DMBR01000056">
    <property type="protein sequence ID" value="HAE93288.1"/>
    <property type="molecule type" value="Genomic_DNA"/>
</dbReference>
<comment type="caution">
    <text evidence="5">The sequence shown here is derived from an EMBL/GenBank/DDBJ whole genome shotgun (WGS) entry which is preliminary data.</text>
</comment>
<evidence type="ECO:0000256" key="1">
    <source>
        <dbReference type="SAM" id="MobiDB-lite"/>
    </source>
</evidence>
<protein>
    <recommendedName>
        <fullName evidence="3">Putative auto-transporter adhesin head GIN domain-containing protein</fullName>
    </recommendedName>
</protein>
<evidence type="ECO:0000256" key="2">
    <source>
        <dbReference type="SAM" id="SignalP"/>
    </source>
</evidence>
<dbReference type="EMBL" id="DOGS01000075">
    <property type="protein sequence ID" value="HBQ47976.1"/>
    <property type="molecule type" value="Genomic_DNA"/>
</dbReference>
<proteinExistence type="predicted"/>
<sequence length="310" mass="32149">METFMQRALISLSALAIAALPALADTKDYAVGDFTKLDVSEAILVIYDNGPSSSVTVEQSNGDFSDINIETDGDTLLIDRISVGSGWRSNISTDFKNGELRAKVNGKKVPSYTVRISSPAISGIDVSRSARTTANSINADALDLKASSSADLIISGRANSVRIDASSSSDIEAERLVANRLSIDASSSADVEARAETDQQIRIAASSSADVELNLSGGADIELEASSSADLELDGTCDHIVITASSSADVEGRELICASAKVKASSSADVNLSVTDTVEASASSGGDINIFGNPAQRDVRESSGGDVSFR</sequence>